<feature type="region of interest" description="Disordered" evidence="1">
    <location>
        <begin position="1"/>
        <end position="22"/>
    </location>
</feature>
<accession>A0A914WHU1</accession>
<reference evidence="3" key="1">
    <citation type="submission" date="2022-11" db="UniProtKB">
        <authorList>
            <consortium name="WormBaseParasite"/>
        </authorList>
    </citation>
    <scope>IDENTIFICATION</scope>
</reference>
<proteinExistence type="predicted"/>
<organism evidence="2 3">
    <name type="scientific">Plectus sambesii</name>
    <dbReference type="NCBI Taxonomy" id="2011161"/>
    <lineage>
        <taxon>Eukaryota</taxon>
        <taxon>Metazoa</taxon>
        <taxon>Ecdysozoa</taxon>
        <taxon>Nematoda</taxon>
        <taxon>Chromadorea</taxon>
        <taxon>Plectida</taxon>
        <taxon>Plectina</taxon>
        <taxon>Plectoidea</taxon>
        <taxon>Plectidae</taxon>
        <taxon>Plectus</taxon>
    </lineage>
</organism>
<evidence type="ECO:0000313" key="2">
    <source>
        <dbReference type="Proteomes" id="UP000887566"/>
    </source>
</evidence>
<dbReference type="Proteomes" id="UP000887566">
    <property type="component" value="Unplaced"/>
</dbReference>
<dbReference type="WBParaSite" id="PSAMB.scaffold4283size15106.g23891.t1">
    <property type="protein sequence ID" value="PSAMB.scaffold4283size15106.g23891.t1"/>
    <property type="gene ID" value="PSAMB.scaffold4283size15106.g23891"/>
</dbReference>
<protein>
    <submittedName>
        <fullName evidence="3">Uncharacterized protein</fullName>
    </submittedName>
</protein>
<dbReference type="AlphaFoldDB" id="A0A914WHU1"/>
<feature type="compositionally biased region" description="Polar residues" evidence="1">
    <location>
        <begin position="1"/>
        <end position="13"/>
    </location>
</feature>
<evidence type="ECO:0000256" key="1">
    <source>
        <dbReference type="SAM" id="MobiDB-lite"/>
    </source>
</evidence>
<sequence>MPHHQQGSTTQKGVNKEETVAGQRQGRINTDLLGALAGRNWMGLTATASKYRSKCSVLFPFGGIDGVVFLAADSPHHRNSPLPSIMKFTSIIVALQWAALCFVPATAQDISQLGTLLSNVQQYASLASQILSFAQPFLGGTNTINQDVGTGSTSPSGGLSSLLSSYNSYPQSGSDSLNDFGASGSKQSSGFGGLLGQLLGGGGGGGSEGSLGDLLARSAAQTPPKARARGAAIHKASAERVRQQEFENILASFVGSGVQPARPEPGDRSILSEFFGGRKRRAAPLH</sequence>
<name>A0A914WHU1_9BILA</name>
<keyword evidence="2" id="KW-1185">Reference proteome</keyword>
<evidence type="ECO:0000313" key="3">
    <source>
        <dbReference type="WBParaSite" id="PSAMB.scaffold4283size15106.g23891.t1"/>
    </source>
</evidence>